<evidence type="ECO:0000259" key="2">
    <source>
        <dbReference type="Pfam" id="PF20467"/>
    </source>
</evidence>
<feature type="domain" description="MmeI-like C-terminal" evidence="2">
    <location>
        <begin position="36"/>
        <end position="115"/>
    </location>
</feature>
<keyword evidence="3" id="KW-0808">Transferase</keyword>
<protein>
    <submittedName>
        <fullName evidence="3">DNA methylase</fullName>
    </submittedName>
</protein>
<keyword evidence="3" id="KW-0489">Methyltransferase</keyword>
<evidence type="ECO:0000313" key="3">
    <source>
        <dbReference type="EMBL" id="RAU83733.1"/>
    </source>
</evidence>
<keyword evidence="4" id="KW-1185">Reference proteome</keyword>
<dbReference type="GO" id="GO:0032259">
    <property type="term" value="P:methylation"/>
    <property type="evidence" value="ECO:0007669"/>
    <property type="project" value="UniProtKB-KW"/>
</dbReference>
<organism evidence="3 4">
    <name type="scientific">Pontibacter arcticus</name>
    <dbReference type="NCBI Taxonomy" id="2080288"/>
    <lineage>
        <taxon>Bacteria</taxon>
        <taxon>Pseudomonadati</taxon>
        <taxon>Bacteroidota</taxon>
        <taxon>Cytophagia</taxon>
        <taxon>Cytophagales</taxon>
        <taxon>Hymenobacteraceae</taxon>
        <taxon>Pontibacter</taxon>
    </lineage>
</organism>
<evidence type="ECO:0000259" key="1">
    <source>
        <dbReference type="Pfam" id="PF20466"/>
    </source>
</evidence>
<reference evidence="3 4" key="1">
    <citation type="submission" date="2018-06" db="EMBL/GenBank/DDBJ databases">
        <authorList>
            <person name="Liu Z.-W."/>
        </authorList>
    </citation>
    <scope>NUCLEOTIDE SEQUENCE [LARGE SCALE GENOMIC DNA]</scope>
    <source>
        <strain evidence="3 4">2b14</strain>
    </source>
</reference>
<gene>
    <name evidence="3" type="ORF">DP923_01300</name>
</gene>
<feature type="domain" description="MmeI-like target recognition" evidence="1">
    <location>
        <begin position="1"/>
        <end position="32"/>
    </location>
</feature>
<accession>A0A364RHH2</accession>
<reference evidence="3 4" key="2">
    <citation type="submission" date="2018-07" db="EMBL/GenBank/DDBJ databases">
        <title>Pontibacter sp. 2b14 genomic sequence and assembly.</title>
        <authorList>
            <person name="Du Z.-J."/>
        </authorList>
    </citation>
    <scope>NUCLEOTIDE SEQUENCE [LARGE SCALE GENOMIC DNA]</scope>
    <source>
        <strain evidence="3 4">2b14</strain>
    </source>
</reference>
<sequence length="132" mass="15287">MHMTWMRYTCGRLESRYSYSNTIVYNNFPWPEAPTDKQVKAIETASQKVLDARLQYPGSSLADLYDPLTMPSVLVKAHQELDKAVDLCYRPQAFISEAKRIEYLFELYERYTTGLFAKEKVKKSKQSSLSGI</sequence>
<dbReference type="AlphaFoldDB" id="A0A364RHH2"/>
<name>A0A364RHH2_9BACT</name>
<dbReference type="EMBL" id="QMDV01000001">
    <property type="protein sequence ID" value="RAU83733.1"/>
    <property type="molecule type" value="Genomic_DNA"/>
</dbReference>
<dbReference type="GO" id="GO:0008168">
    <property type="term" value="F:methyltransferase activity"/>
    <property type="evidence" value="ECO:0007669"/>
    <property type="project" value="UniProtKB-KW"/>
</dbReference>
<proteinExistence type="predicted"/>
<evidence type="ECO:0000313" key="4">
    <source>
        <dbReference type="Proteomes" id="UP000251692"/>
    </source>
</evidence>
<dbReference type="InterPro" id="IPR046818">
    <property type="entry name" value="MmeI_C"/>
</dbReference>
<comment type="caution">
    <text evidence="3">The sequence shown here is derived from an EMBL/GenBank/DDBJ whole genome shotgun (WGS) entry which is preliminary data.</text>
</comment>
<dbReference type="Pfam" id="PF20466">
    <property type="entry name" value="MmeI_TRD"/>
    <property type="match status" value="1"/>
</dbReference>
<dbReference type="Proteomes" id="UP000251692">
    <property type="component" value="Unassembled WGS sequence"/>
</dbReference>
<dbReference type="InterPro" id="IPR046820">
    <property type="entry name" value="MmeI_TRD"/>
</dbReference>
<dbReference type="Pfam" id="PF20467">
    <property type="entry name" value="MmeI_C"/>
    <property type="match status" value="1"/>
</dbReference>